<dbReference type="Pfam" id="PF12895">
    <property type="entry name" value="ANAPC3"/>
    <property type="match status" value="1"/>
</dbReference>
<organism evidence="4 5">
    <name type="scientific">Campylobacter vulpis</name>
    <dbReference type="NCBI Taxonomy" id="1655500"/>
    <lineage>
        <taxon>Bacteria</taxon>
        <taxon>Pseudomonadati</taxon>
        <taxon>Campylobacterota</taxon>
        <taxon>Epsilonproteobacteria</taxon>
        <taxon>Campylobacterales</taxon>
        <taxon>Campylobacteraceae</taxon>
        <taxon>Campylobacter</taxon>
    </lineage>
</organism>
<keyword evidence="2" id="KW-0472">Membrane</keyword>
<dbReference type="AlphaFoldDB" id="A0A2G4R127"/>
<dbReference type="RefSeq" id="WP_099461821.1">
    <property type="nucleotide sequence ID" value="NZ_CP041617.1"/>
</dbReference>
<gene>
    <name evidence="4" type="ORF">AA994_05695</name>
    <name evidence="3" type="ORF">CVU5213_00340</name>
</gene>
<keyword evidence="2" id="KW-1133">Transmembrane helix</keyword>
<dbReference type="Proteomes" id="UP000811399">
    <property type="component" value="Unassembled WGS sequence"/>
</dbReference>
<dbReference type="EMBL" id="VJYU01000001">
    <property type="protein sequence ID" value="MBS4240195.1"/>
    <property type="molecule type" value="Genomic_DNA"/>
</dbReference>
<reference evidence="4" key="2">
    <citation type="submission" date="2015-06" db="EMBL/GenBank/DDBJ databases">
        <authorList>
            <person name="Hoefler B.C."/>
            <person name="Straight P.D."/>
        </authorList>
    </citation>
    <scope>NUCLEOTIDE SEQUENCE [LARGE SCALE GENOMIC DNA]</scope>
    <source>
        <strain evidence="4">73/13</strain>
    </source>
</reference>
<keyword evidence="1" id="KW-0175">Coiled coil</keyword>
<reference evidence="5" key="1">
    <citation type="submission" date="2015-06" db="EMBL/GenBank/DDBJ databases">
        <authorList>
            <person name="Parisi A."/>
            <person name="Chiara M."/>
            <person name="Florio D."/>
            <person name="Miccolupo A."/>
            <person name="Manzari C."/>
            <person name="Mion D."/>
            <person name="Caruso M."/>
            <person name="D'erchia A.M."/>
            <person name="Zanoni R."/>
        </authorList>
    </citation>
    <scope>NUCLEOTIDE SEQUENCE [LARGE SCALE GENOMIC DNA]</scope>
    <source>
        <strain evidence="5">73/13</strain>
    </source>
</reference>
<keyword evidence="2" id="KW-0812">Transmembrane</keyword>
<dbReference type="GeneID" id="77267071"/>
<evidence type="ECO:0000256" key="2">
    <source>
        <dbReference type="SAM" id="Phobius"/>
    </source>
</evidence>
<keyword evidence="6" id="KW-1185">Reference proteome</keyword>
<proteinExistence type="predicted"/>
<evidence type="ECO:0000313" key="5">
    <source>
        <dbReference type="Proteomes" id="UP000237472"/>
    </source>
</evidence>
<sequence>MDFFFVEYRDPIVGLIFLTLLILIVALAHYAWRIFADKDEEQKLEKFIKKFELENAHKELLRSENLSFSNLSFLAEIFTKSGEFEKSSGIYLIALEKTRDKDEQEAIFLALAKVYFKAGFLEKCTEVLLNALKIRPRNKEALKLLKISYLKLKKYKENLELLECLFELGEDIKEEAEFIKALALENKENAKEQIIKLDDNAPLKRYMFEKYGIFKKQEFAQICDVLYKSKEPINTDDEEYYEYFYMLGLVEKKEGFTFKNSHFKMYHILRQNHFKTRLEFSYMCLECKSIMPLFFYHCPVCYEFNRCKILYEVKNDEMC</sequence>
<dbReference type="EMBL" id="LDWY01000069">
    <property type="protein sequence ID" value="PHY90237.1"/>
    <property type="molecule type" value="Genomic_DNA"/>
</dbReference>
<reference evidence="3 6" key="4">
    <citation type="journal article" date="2021" name="Syst. Appl. Microbiol.">
        <title>nCampylobacter vulpis sp. nov. isolated from wild red foxes.</title>
        <authorList>
            <person name="Parisi A."/>
            <person name="Chiara M."/>
            <person name="Caffara M."/>
            <person name="Mion D."/>
            <person name="Miller W.G."/>
            <person name="Caruso M."/>
            <person name="Manzari C."/>
            <person name="Florio D."/>
            <person name="Capozzi L."/>
            <person name="D'Erchia A.M."/>
            <person name="Manzulli V."/>
            <person name="Zanoni R.G."/>
        </authorList>
    </citation>
    <scope>NUCLEOTIDE SEQUENCE [LARGE SCALE GENOMIC DNA]</scope>
    <source>
        <strain evidence="3 6">52/13</strain>
    </source>
</reference>
<dbReference type="InterPro" id="IPR011990">
    <property type="entry name" value="TPR-like_helical_dom_sf"/>
</dbReference>
<protein>
    <submittedName>
        <fullName evidence="4">Uncharacterized protein</fullName>
    </submittedName>
</protein>
<evidence type="ECO:0000313" key="3">
    <source>
        <dbReference type="EMBL" id="MBS4240195.1"/>
    </source>
</evidence>
<dbReference type="OrthoDB" id="5362770at2"/>
<dbReference type="Proteomes" id="UP000237472">
    <property type="component" value="Unassembled WGS sequence"/>
</dbReference>
<evidence type="ECO:0000313" key="4">
    <source>
        <dbReference type="EMBL" id="PHY90237.1"/>
    </source>
</evidence>
<evidence type="ECO:0000256" key="1">
    <source>
        <dbReference type="SAM" id="Coils"/>
    </source>
</evidence>
<feature type="coiled-coil region" evidence="1">
    <location>
        <begin position="173"/>
        <end position="200"/>
    </location>
</feature>
<feature type="transmembrane region" description="Helical" evidence="2">
    <location>
        <begin position="12"/>
        <end position="32"/>
    </location>
</feature>
<dbReference type="SUPFAM" id="SSF48452">
    <property type="entry name" value="TPR-like"/>
    <property type="match status" value="1"/>
</dbReference>
<comment type="caution">
    <text evidence="4">The sequence shown here is derived from an EMBL/GenBank/DDBJ whole genome shotgun (WGS) entry which is preliminary data.</text>
</comment>
<evidence type="ECO:0000313" key="6">
    <source>
        <dbReference type="Proteomes" id="UP000811399"/>
    </source>
</evidence>
<name>A0A2G4R127_9BACT</name>
<accession>A0A2G4R127</accession>
<reference evidence="3" key="3">
    <citation type="submission" date="2019-07" db="EMBL/GenBank/DDBJ databases">
        <authorList>
            <person name="Miller W.G."/>
        </authorList>
    </citation>
    <scope>NUCLEOTIDE SEQUENCE</scope>
    <source>
        <strain evidence="3">52/13</strain>
    </source>
</reference>
<dbReference type="Gene3D" id="1.25.40.10">
    <property type="entry name" value="Tetratricopeptide repeat domain"/>
    <property type="match status" value="1"/>
</dbReference>